<evidence type="ECO:0000256" key="3">
    <source>
        <dbReference type="ARBA" id="ARBA00022475"/>
    </source>
</evidence>
<comment type="similarity">
    <text evidence="2">Belongs to the chromate ion transporter (CHR) (TC 2.A.51) family.</text>
</comment>
<proteinExistence type="inferred from homology"/>
<evidence type="ECO:0000256" key="6">
    <source>
        <dbReference type="ARBA" id="ARBA00023136"/>
    </source>
</evidence>
<organism evidence="8 9">
    <name type="scientific">Pseudolabrys taiwanensis</name>
    <dbReference type="NCBI Taxonomy" id="331696"/>
    <lineage>
        <taxon>Bacteria</taxon>
        <taxon>Pseudomonadati</taxon>
        <taxon>Pseudomonadota</taxon>
        <taxon>Alphaproteobacteria</taxon>
        <taxon>Hyphomicrobiales</taxon>
        <taxon>Xanthobacteraceae</taxon>
        <taxon>Pseudolabrys</taxon>
    </lineage>
</organism>
<gene>
    <name evidence="8" type="ORF">DW352_13575</name>
</gene>
<dbReference type="GO" id="GO:0015109">
    <property type="term" value="F:chromate transmembrane transporter activity"/>
    <property type="evidence" value="ECO:0007669"/>
    <property type="project" value="InterPro"/>
</dbReference>
<dbReference type="AlphaFoldDB" id="A0A345ZX01"/>
<dbReference type="RefSeq" id="WP_115691827.1">
    <property type="nucleotide sequence ID" value="NZ_CP031417.1"/>
</dbReference>
<feature type="transmembrane region" description="Helical" evidence="7">
    <location>
        <begin position="115"/>
        <end position="132"/>
    </location>
</feature>
<dbReference type="GO" id="GO:0005886">
    <property type="term" value="C:plasma membrane"/>
    <property type="evidence" value="ECO:0007669"/>
    <property type="project" value="UniProtKB-SubCell"/>
</dbReference>
<feature type="transmembrane region" description="Helical" evidence="7">
    <location>
        <begin position="72"/>
        <end position="94"/>
    </location>
</feature>
<dbReference type="InterPro" id="IPR052518">
    <property type="entry name" value="CHR_Transporter"/>
</dbReference>
<keyword evidence="3" id="KW-1003">Cell membrane</keyword>
<dbReference type="InterPro" id="IPR003370">
    <property type="entry name" value="Chromate_transpt"/>
</dbReference>
<keyword evidence="4 7" id="KW-0812">Transmembrane</keyword>
<protein>
    <submittedName>
        <fullName evidence="8">Chromate transporter</fullName>
    </submittedName>
</protein>
<evidence type="ECO:0000256" key="1">
    <source>
        <dbReference type="ARBA" id="ARBA00004651"/>
    </source>
</evidence>
<dbReference type="PANTHER" id="PTHR43663">
    <property type="entry name" value="CHROMATE TRANSPORT PROTEIN-RELATED"/>
    <property type="match status" value="1"/>
</dbReference>
<dbReference type="PANTHER" id="PTHR43663:SF1">
    <property type="entry name" value="CHROMATE TRANSPORTER"/>
    <property type="match status" value="1"/>
</dbReference>
<keyword evidence="5 7" id="KW-1133">Transmembrane helix</keyword>
<name>A0A345ZX01_9HYPH</name>
<evidence type="ECO:0000313" key="8">
    <source>
        <dbReference type="EMBL" id="AXK81448.1"/>
    </source>
</evidence>
<accession>A0A345ZX01</accession>
<keyword evidence="9" id="KW-1185">Reference proteome</keyword>
<dbReference type="KEGG" id="ptaw:DW352_13575"/>
<feature type="transmembrane region" description="Helical" evidence="7">
    <location>
        <begin position="7"/>
        <end position="31"/>
    </location>
</feature>
<dbReference type="Pfam" id="PF02417">
    <property type="entry name" value="Chromate_transp"/>
    <property type="match status" value="1"/>
</dbReference>
<keyword evidence="6 7" id="KW-0472">Membrane</keyword>
<dbReference type="EMBL" id="CP031417">
    <property type="protein sequence ID" value="AXK81448.1"/>
    <property type="molecule type" value="Genomic_DNA"/>
</dbReference>
<dbReference type="OrthoDB" id="556585at2"/>
<reference evidence="8 9" key="1">
    <citation type="submission" date="2018-07" db="EMBL/GenBank/DDBJ databases">
        <authorList>
            <person name="Quirk P.G."/>
            <person name="Krulwich T.A."/>
        </authorList>
    </citation>
    <scope>NUCLEOTIDE SEQUENCE [LARGE SCALE GENOMIC DNA]</scope>
    <source>
        <strain evidence="8 9">CC-BB4</strain>
    </source>
</reference>
<comment type="subcellular location">
    <subcellularLocation>
        <location evidence="1">Cell membrane</location>
        <topology evidence="1">Multi-pass membrane protein</topology>
    </subcellularLocation>
</comment>
<evidence type="ECO:0000256" key="5">
    <source>
        <dbReference type="ARBA" id="ARBA00022989"/>
    </source>
</evidence>
<evidence type="ECO:0000313" key="9">
    <source>
        <dbReference type="Proteomes" id="UP000254889"/>
    </source>
</evidence>
<evidence type="ECO:0000256" key="2">
    <source>
        <dbReference type="ARBA" id="ARBA00005262"/>
    </source>
</evidence>
<evidence type="ECO:0000256" key="4">
    <source>
        <dbReference type="ARBA" id="ARBA00022692"/>
    </source>
</evidence>
<dbReference type="Proteomes" id="UP000254889">
    <property type="component" value="Chromosome"/>
</dbReference>
<feature type="transmembrane region" description="Helical" evidence="7">
    <location>
        <begin position="161"/>
        <end position="182"/>
    </location>
</feature>
<sequence length="184" mass="19401">MKDDLPLALILVFVPFSLVSIGGGTSILAGIHHQAVDVHHWVTAREFVDLFAISRAAPGPGSMLTTLIGWHVWGWSGAVIATLALFVPSSLLCYGVAHVWRRHRGKRWHTALEQGLAPIGIGLMLAGAVTVLRIGSGGVLAWVVAFGSAGLMSWQPRLHPLLIFAVGGAIFVAARASGLSLFGS</sequence>
<evidence type="ECO:0000256" key="7">
    <source>
        <dbReference type="SAM" id="Phobius"/>
    </source>
</evidence>